<dbReference type="SUPFAM" id="SSF53901">
    <property type="entry name" value="Thiolase-like"/>
    <property type="match status" value="2"/>
</dbReference>
<reference evidence="11 12" key="1">
    <citation type="submission" date="2021-02" db="EMBL/GenBank/DDBJ databases">
        <title>Genome assembly of Pseudopithomyces chartarum.</title>
        <authorList>
            <person name="Jauregui R."/>
            <person name="Singh J."/>
            <person name="Voisey C."/>
        </authorList>
    </citation>
    <scope>NUCLEOTIDE SEQUENCE [LARGE SCALE GENOMIC DNA]</scope>
    <source>
        <strain evidence="11 12">AGR01</strain>
    </source>
</reference>
<sequence length="363" mass="37719">MSVNPPVYIVASVRTATGAFRGSLSPLSAVELGSHVIKGKKIESSFAKTACTTINKVCASSMKAITLAAQTIQLGHAEVVVAGGTESMSGCPNYSDGKRTINGLVTDGLTDAYGRNEHMGSKAEVCAKTHSIGREEQDNYAVESYRRALAATKEGLFRGEIIPIKVAAPGQKPVLVREDESLVKFDEEKLRSLPPIFVPPASGGTVTAANSPALADGASVIILMSEAKLQALGVRPLAKFLGFADADTHPGSFTTAPALALPKALDRAKVSIDNIDAFEINEAFAVAALANLKLLGLDTSKVNMHGGAVALGHALANSGSRILTTLLGVLHQEQKRQDKRRILGAAAICAGGGSSVAVVVEKL</sequence>
<dbReference type="InterPro" id="IPR020617">
    <property type="entry name" value="Thiolase_C"/>
</dbReference>
<comment type="cofactor">
    <cofactor evidence="1">
        <name>K(+)</name>
        <dbReference type="ChEBI" id="CHEBI:29103"/>
    </cofactor>
</comment>
<dbReference type="CDD" id="cd00751">
    <property type="entry name" value="thiolase"/>
    <property type="match status" value="1"/>
</dbReference>
<dbReference type="Pfam" id="PF00108">
    <property type="entry name" value="Thiolase_N"/>
    <property type="match status" value="1"/>
</dbReference>
<keyword evidence="4" id="KW-0479">Metal-binding</keyword>
<organism evidence="11 12">
    <name type="scientific">Pseudopithomyces chartarum</name>
    <dbReference type="NCBI Taxonomy" id="1892770"/>
    <lineage>
        <taxon>Eukaryota</taxon>
        <taxon>Fungi</taxon>
        <taxon>Dikarya</taxon>
        <taxon>Ascomycota</taxon>
        <taxon>Pezizomycotina</taxon>
        <taxon>Dothideomycetes</taxon>
        <taxon>Pleosporomycetidae</taxon>
        <taxon>Pleosporales</taxon>
        <taxon>Massarineae</taxon>
        <taxon>Didymosphaeriaceae</taxon>
        <taxon>Pseudopithomyces</taxon>
    </lineage>
</organism>
<dbReference type="Gene3D" id="3.40.47.10">
    <property type="match status" value="1"/>
</dbReference>
<comment type="caution">
    <text evidence="11">The sequence shown here is derived from an EMBL/GenBank/DDBJ whole genome shotgun (WGS) entry which is preliminary data.</text>
</comment>
<dbReference type="Pfam" id="PF02803">
    <property type="entry name" value="Thiolase_C"/>
    <property type="match status" value="1"/>
</dbReference>
<gene>
    <name evidence="11" type="ORF">GRF29_1g2927008</name>
</gene>
<comment type="similarity">
    <text evidence="2 8">Belongs to the thiolase-like superfamily. Thiolase family.</text>
</comment>
<evidence type="ECO:0000259" key="9">
    <source>
        <dbReference type="Pfam" id="PF00108"/>
    </source>
</evidence>
<evidence type="ECO:0000256" key="4">
    <source>
        <dbReference type="ARBA" id="ARBA00022723"/>
    </source>
</evidence>
<evidence type="ECO:0000259" key="10">
    <source>
        <dbReference type="Pfam" id="PF02803"/>
    </source>
</evidence>
<evidence type="ECO:0000313" key="12">
    <source>
        <dbReference type="Proteomes" id="UP001280581"/>
    </source>
</evidence>
<dbReference type="GO" id="GO:0005739">
    <property type="term" value="C:mitochondrion"/>
    <property type="evidence" value="ECO:0007669"/>
    <property type="project" value="TreeGrafter"/>
</dbReference>
<dbReference type="GO" id="GO:0003985">
    <property type="term" value="F:acetyl-CoA C-acetyltransferase activity"/>
    <property type="evidence" value="ECO:0007669"/>
    <property type="project" value="TreeGrafter"/>
</dbReference>
<proteinExistence type="inferred from homology"/>
<dbReference type="PANTHER" id="PTHR18919">
    <property type="entry name" value="ACETYL-COA C-ACYLTRANSFERASE"/>
    <property type="match status" value="1"/>
</dbReference>
<feature type="domain" description="Thiolase C-terminal" evidence="10">
    <location>
        <begin position="235"/>
        <end position="362"/>
    </location>
</feature>
<evidence type="ECO:0000256" key="1">
    <source>
        <dbReference type="ARBA" id="ARBA00001958"/>
    </source>
</evidence>
<accession>A0AAN6RMG9</accession>
<evidence type="ECO:0000256" key="8">
    <source>
        <dbReference type="RuleBase" id="RU003557"/>
    </source>
</evidence>
<evidence type="ECO:0000256" key="3">
    <source>
        <dbReference type="ARBA" id="ARBA00022679"/>
    </source>
</evidence>
<evidence type="ECO:0000256" key="2">
    <source>
        <dbReference type="ARBA" id="ARBA00010982"/>
    </source>
</evidence>
<dbReference type="PIRSF" id="PIRSF000429">
    <property type="entry name" value="Ac-CoA_Ac_transf"/>
    <property type="match status" value="1"/>
</dbReference>
<dbReference type="GO" id="GO:0046872">
    <property type="term" value="F:metal ion binding"/>
    <property type="evidence" value="ECO:0007669"/>
    <property type="project" value="UniProtKB-KW"/>
</dbReference>
<feature type="active site" description="Acyl-thioester intermediate" evidence="7">
    <location>
        <position position="58"/>
    </location>
</feature>
<dbReference type="PROSITE" id="PS00098">
    <property type="entry name" value="THIOLASE_1"/>
    <property type="match status" value="1"/>
</dbReference>
<evidence type="ECO:0000256" key="6">
    <source>
        <dbReference type="ARBA" id="ARBA00023315"/>
    </source>
</evidence>
<feature type="active site" description="Proton acceptor" evidence="7">
    <location>
        <position position="313"/>
    </location>
</feature>
<dbReference type="InterPro" id="IPR020615">
    <property type="entry name" value="Thiolase_acyl_enz_int_AS"/>
</dbReference>
<dbReference type="PANTHER" id="PTHR18919:SF156">
    <property type="entry name" value="ACETYL-COA ACETYLTRANSFERASE, MITOCHONDRIAL"/>
    <property type="match status" value="1"/>
</dbReference>
<keyword evidence="3 8" id="KW-0808">Transferase</keyword>
<dbReference type="NCBIfam" id="TIGR01930">
    <property type="entry name" value="AcCoA-C-Actrans"/>
    <property type="match status" value="1"/>
</dbReference>
<feature type="domain" description="Thiolase N-terminal" evidence="9">
    <location>
        <begin position="48"/>
        <end position="226"/>
    </location>
</feature>
<dbReference type="InterPro" id="IPR020616">
    <property type="entry name" value="Thiolase_N"/>
</dbReference>
<dbReference type="Proteomes" id="UP001280581">
    <property type="component" value="Unassembled WGS sequence"/>
</dbReference>
<dbReference type="GO" id="GO:0006635">
    <property type="term" value="P:fatty acid beta-oxidation"/>
    <property type="evidence" value="ECO:0007669"/>
    <property type="project" value="TreeGrafter"/>
</dbReference>
<evidence type="ECO:0000256" key="5">
    <source>
        <dbReference type="ARBA" id="ARBA00022958"/>
    </source>
</evidence>
<keyword evidence="6 8" id="KW-0012">Acyltransferase</keyword>
<dbReference type="InterPro" id="IPR016039">
    <property type="entry name" value="Thiolase-like"/>
</dbReference>
<keyword evidence="12" id="KW-1185">Reference proteome</keyword>
<evidence type="ECO:0000256" key="7">
    <source>
        <dbReference type="PIRSR" id="PIRSR000429-1"/>
    </source>
</evidence>
<feature type="active site" description="Proton acceptor" evidence="7">
    <location>
        <position position="349"/>
    </location>
</feature>
<dbReference type="AlphaFoldDB" id="A0AAN6RMG9"/>
<protein>
    <recommendedName>
        <fullName evidence="13">Acetyl-CoA acetyltransferase</fullName>
    </recommendedName>
</protein>
<keyword evidence="5" id="KW-0630">Potassium</keyword>
<evidence type="ECO:0008006" key="13">
    <source>
        <dbReference type="Google" id="ProtNLM"/>
    </source>
</evidence>
<dbReference type="InterPro" id="IPR002155">
    <property type="entry name" value="Thiolase"/>
</dbReference>
<name>A0AAN6RMG9_9PLEO</name>
<evidence type="ECO:0000313" key="11">
    <source>
        <dbReference type="EMBL" id="KAK3217402.1"/>
    </source>
</evidence>
<dbReference type="EMBL" id="WVTA01000001">
    <property type="protein sequence ID" value="KAK3217402.1"/>
    <property type="molecule type" value="Genomic_DNA"/>
</dbReference>